<dbReference type="EMBL" id="PFTZ01000064">
    <property type="protein sequence ID" value="PJB51364.1"/>
    <property type="molecule type" value="Genomic_DNA"/>
</dbReference>
<dbReference type="AlphaFoldDB" id="A0A2M8C5B3"/>
<dbReference type="Pfam" id="PF04321">
    <property type="entry name" value="RmlD_sub_bind"/>
    <property type="match status" value="1"/>
</dbReference>
<dbReference type="GO" id="GO:0008831">
    <property type="term" value="F:dTDP-4-dehydrorhamnose reductase activity"/>
    <property type="evidence" value="ECO:0007669"/>
    <property type="project" value="UniProtKB-EC"/>
</dbReference>
<dbReference type="InterPro" id="IPR029903">
    <property type="entry name" value="RmlD-like-bd"/>
</dbReference>
<dbReference type="GO" id="GO:0048269">
    <property type="term" value="C:methionine adenosyltransferase complex"/>
    <property type="evidence" value="ECO:0007669"/>
    <property type="project" value="TreeGrafter"/>
</dbReference>
<sequence>MNKKILVFGKGYIGKKIYQFLKCDITEKKIEKYIDIQEEIDKYQPKIIINAIGFTGYPNVDDCENHFDATIKANTFIPILFVEVAFRNKIKLIHLSSGCIYHFDHNKQSPLYERDTPNFYDLFYSRTKIYTEAVINSLGNSVNILTLRIRIPLDNQPNPKNVLDKLIRYKKIIDIPNSITYIPDFLQALKHLIKINARGVFNIVNKGGLRYPVLMEIYQKYNPNYQYEIVPLEKVLKTLRTNLLLSTRKLENTGFKVRKINDLLNECVKKYIEY</sequence>
<organism evidence="4 5">
    <name type="scientific">Candidatus Berkelbacteria bacterium CG_4_9_14_3_um_filter_39_23</name>
    <dbReference type="NCBI Taxonomy" id="1974508"/>
    <lineage>
        <taxon>Bacteria</taxon>
        <taxon>Candidatus Berkelbacteria</taxon>
    </lineage>
</organism>
<dbReference type="PANTHER" id="PTHR10491">
    <property type="entry name" value="DTDP-4-DEHYDRORHAMNOSE REDUCTASE"/>
    <property type="match status" value="1"/>
</dbReference>
<gene>
    <name evidence="4" type="ORF">CO101_02280</name>
</gene>
<protein>
    <recommendedName>
        <fullName evidence="2">dTDP-4-dehydrorhamnose reductase</fullName>
        <ecNumber evidence="2">1.1.1.133</ecNumber>
    </recommendedName>
</protein>
<dbReference type="InterPro" id="IPR036291">
    <property type="entry name" value="NAD(P)-bd_dom_sf"/>
</dbReference>
<keyword evidence="2" id="KW-0560">Oxidoreductase</keyword>
<dbReference type="InterPro" id="IPR005913">
    <property type="entry name" value="dTDP_dehydrorham_reduct"/>
</dbReference>
<comment type="similarity">
    <text evidence="1 2">Belongs to the dTDP-4-dehydrorhamnose reductase family.</text>
</comment>
<accession>A0A2M8C5B3</accession>
<reference evidence="5" key="1">
    <citation type="submission" date="2017-09" db="EMBL/GenBank/DDBJ databases">
        <title>Depth-based differentiation of microbial function through sediment-hosted aquifers and enrichment of novel symbionts in the deep terrestrial subsurface.</title>
        <authorList>
            <person name="Probst A.J."/>
            <person name="Ladd B."/>
            <person name="Jarett J.K."/>
            <person name="Geller-Mcgrath D.E."/>
            <person name="Sieber C.M.K."/>
            <person name="Emerson J.B."/>
            <person name="Anantharaman K."/>
            <person name="Thomas B.C."/>
            <person name="Malmstrom R."/>
            <person name="Stieglmeier M."/>
            <person name="Klingl A."/>
            <person name="Woyke T."/>
            <person name="Ryan C.M."/>
            <person name="Banfield J.F."/>
        </authorList>
    </citation>
    <scope>NUCLEOTIDE SEQUENCE [LARGE SCALE GENOMIC DNA]</scope>
</reference>
<dbReference type="PANTHER" id="PTHR10491:SF4">
    <property type="entry name" value="METHIONINE ADENOSYLTRANSFERASE 2 SUBUNIT BETA"/>
    <property type="match status" value="1"/>
</dbReference>
<keyword evidence="2" id="KW-0521">NADP</keyword>
<comment type="function">
    <text evidence="2">Catalyzes the reduction of dTDP-6-deoxy-L-lyxo-4-hexulose to yield dTDP-L-rhamnose.</text>
</comment>
<dbReference type="Gene3D" id="3.40.50.720">
    <property type="entry name" value="NAD(P)-binding Rossmann-like Domain"/>
    <property type="match status" value="1"/>
</dbReference>
<feature type="domain" description="RmlD-like substrate binding" evidence="3">
    <location>
        <begin position="18"/>
        <end position="155"/>
    </location>
</feature>
<dbReference type="GO" id="GO:0048270">
    <property type="term" value="F:methionine adenosyltransferase regulator activity"/>
    <property type="evidence" value="ECO:0007669"/>
    <property type="project" value="TreeGrafter"/>
</dbReference>
<evidence type="ECO:0000256" key="1">
    <source>
        <dbReference type="ARBA" id="ARBA00010944"/>
    </source>
</evidence>
<dbReference type="SUPFAM" id="SSF51735">
    <property type="entry name" value="NAD(P)-binding Rossmann-fold domains"/>
    <property type="match status" value="1"/>
</dbReference>
<evidence type="ECO:0000256" key="2">
    <source>
        <dbReference type="RuleBase" id="RU364082"/>
    </source>
</evidence>
<comment type="caution">
    <text evidence="4">The sequence shown here is derived from an EMBL/GenBank/DDBJ whole genome shotgun (WGS) entry which is preliminary data.</text>
</comment>
<dbReference type="EC" id="1.1.1.133" evidence="2"/>
<evidence type="ECO:0000313" key="4">
    <source>
        <dbReference type="EMBL" id="PJB51364.1"/>
    </source>
</evidence>
<evidence type="ECO:0000259" key="3">
    <source>
        <dbReference type="Pfam" id="PF04321"/>
    </source>
</evidence>
<dbReference type="Proteomes" id="UP000229421">
    <property type="component" value="Unassembled WGS sequence"/>
</dbReference>
<evidence type="ECO:0000313" key="5">
    <source>
        <dbReference type="Proteomes" id="UP000229421"/>
    </source>
</evidence>
<name>A0A2M8C5B3_9BACT</name>
<proteinExistence type="inferred from homology"/>
<comment type="pathway">
    <text evidence="2">Carbohydrate biosynthesis; dTDP-L-rhamnose biosynthesis.</text>
</comment>
<dbReference type="GO" id="GO:0006556">
    <property type="term" value="P:S-adenosylmethionine biosynthetic process"/>
    <property type="evidence" value="ECO:0007669"/>
    <property type="project" value="TreeGrafter"/>
</dbReference>